<protein>
    <submittedName>
        <fullName evidence="1">Uncharacterized protein</fullName>
    </submittedName>
</protein>
<sequence>MVSAAFFLAFVAFCTTFDNKLAFFGSAASLSGLDRTGGRVIKGAFINAGAGCPDGINAKQTRVLYQ</sequence>
<keyword evidence="2" id="KW-1185">Reference proteome</keyword>
<accession>A0A1Y2KXJ2</accession>
<dbReference type="AlphaFoldDB" id="A0A1Y2KXJ2"/>
<dbReference type="Proteomes" id="UP000193391">
    <property type="component" value="Unassembled WGS sequence"/>
</dbReference>
<evidence type="ECO:0000313" key="2">
    <source>
        <dbReference type="Proteomes" id="UP000193391"/>
    </source>
</evidence>
<dbReference type="EMBL" id="JFKA01000007">
    <property type="protein sequence ID" value="OSQ37133.1"/>
    <property type="molecule type" value="Genomic_DNA"/>
</dbReference>
<gene>
    <name evidence="1" type="ORF">TMES_14965</name>
</gene>
<comment type="caution">
    <text evidence="1">The sequence shown here is derived from an EMBL/GenBank/DDBJ whole genome shotgun (WGS) entry which is preliminary data.</text>
</comment>
<proteinExistence type="predicted"/>
<organism evidence="1 2">
    <name type="scientific">Thalassospira mesophila</name>
    <dbReference type="NCBI Taxonomy" id="1293891"/>
    <lineage>
        <taxon>Bacteria</taxon>
        <taxon>Pseudomonadati</taxon>
        <taxon>Pseudomonadota</taxon>
        <taxon>Alphaproteobacteria</taxon>
        <taxon>Rhodospirillales</taxon>
        <taxon>Thalassospiraceae</taxon>
        <taxon>Thalassospira</taxon>
    </lineage>
</organism>
<name>A0A1Y2KXJ2_9PROT</name>
<dbReference type="STRING" id="1293891.TMES_14965"/>
<reference evidence="1 2" key="1">
    <citation type="submission" date="2014-03" db="EMBL/GenBank/DDBJ databases">
        <title>The draft genome sequence of Thalassospira mesophila JCM 18969.</title>
        <authorList>
            <person name="Lai Q."/>
            <person name="Shao Z."/>
        </authorList>
    </citation>
    <scope>NUCLEOTIDE SEQUENCE [LARGE SCALE GENOMIC DNA]</scope>
    <source>
        <strain evidence="1 2">JCM 18969</strain>
    </source>
</reference>
<evidence type="ECO:0000313" key="1">
    <source>
        <dbReference type="EMBL" id="OSQ37133.1"/>
    </source>
</evidence>